<evidence type="ECO:0008006" key="6">
    <source>
        <dbReference type="Google" id="ProtNLM"/>
    </source>
</evidence>
<reference evidence="4" key="2">
    <citation type="submission" date="2020-08" db="EMBL/GenBank/DDBJ databases">
        <title>Plant Genome Project.</title>
        <authorList>
            <person name="Zhang R.-G."/>
        </authorList>
    </citation>
    <scope>NUCLEOTIDE SEQUENCE</scope>
    <source>
        <strain evidence="4">Huo1</strain>
        <tissue evidence="4">Leaf</tissue>
    </source>
</reference>
<evidence type="ECO:0000256" key="3">
    <source>
        <dbReference type="ARBA" id="ARBA00022946"/>
    </source>
</evidence>
<keyword evidence="2" id="KW-0805">Transcription regulation</keyword>
<keyword evidence="5" id="KW-1185">Reference proteome</keyword>
<keyword evidence="2" id="KW-0806">Transcription termination</keyword>
<dbReference type="AlphaFoldDB" id="A0A8X8WX89"/>
<evidence type="ECO:0000313" key="4">
    <source>
        <dbReference type="EMBL" id="KAG6402454.1"/>
    </source>
</evidence>
<dbReference type="Pfam" id="PF02536">
    <property type="entry name" value="mTERF"/>
    <property type="match status" value="1"/>
</dbReference>
<accession>A0A8X8WX89</accession>
<proteinExistence type="inferred from homology"/>
<dbReference type="InterPro" id="IPR038538">
    <property type="entry name" value="MTERF_sf"/>
</dbReference>
<comment type="caution">
    <text evidence="4">The sequence shown here is derived from an EMBL/GenBank/DDBJ whole genome shotgun (WGS) entry which is preliminary data.</text>
</comment>
<dbReference type="InterPro" id="IPR003690">
    <property type="entry name" value="MTERF"/>
</dbReference>
<keyword evidence="2" id="KW-0804">Transcription</keyword>
<sequence>MIAIARKYFSSLFIKPNSFSCNSSIHPFSTWKLKRLIPVPEICDVLVNKHQFSPELASLASSRLPKFRDPQRADLALSFLKENSFTTTQLQKLVISNPRVLGFTIEGLKSRLKVFQDLGLSSDDIAKMISSNQAILNSSMANKIVPNLSMLKGLLGSNDDVARLLKRCSWFLLYDLEKTLMPNVEILKRCSIPMERILYFIYTRPRVFLAKADTMMKSVEKAIEFGFPHTTFAFIQAVAVFNCTSEGMWEAKLQILRDLGFSDNGIVAMYRKQPITFSASGNKLKKKIEFLLATGKYNIANIVTCPVTLGCSIENRLEPRLQILRLLESRNLIQKWPVLSGQVKKASRFPLNMIAIARKCISCLFIKPNSFSFNSNVLSIHLFSTWKLTRLIPVPEICDVLVNKHQFPPELASLASSRLPKFRDPQRADAVLSFLKENSFTTTQLQKLVIYRPRFLMYTIEGIESRFKVFQDLGLSAKEIA</sequence>
<evidence type="ECO:0000256" key="1">
    <source>
        <dbReference type="ARBA" id="ARBA00007692"/>
    </source>
</evidence>
<dbReference type="SMART" id="SM00733">
    <property type="entry name" value="Mterf"/>
    <property type="match status" value="8"/>
</dbReference>
<dbReference type="GO" id="GO:0006353">
    <property type="term" value="P:DNA-templated transcription termination"/>
    <property type="evidence" value="ECO:0007669"/>
    <property type="project" value="UniProtKB-KW"/>
</dbReference>
<evidence type="ECO:0000256" key="2">
    <source>
        <dbReference type="ARBA" id="ARBA00022472"/>
    </source>
</evidence>
<protein>
    <recommendedName>
        <fullName evidence="6">mTERF domain-containing protein, mitochondrial</fullName>
    </recommendedName>
</protein>
<reference evidence="4" key="1">
    <citation type="submission" date="2018-01" db="EMBL/GenBank/DDBJ databases">
        <authorList>
            <person name="Mao J.F."/>
        </authorList>
    </citation>
    <scope>NUCLEOTIDE SEQUENCE</scope>
    <source>
        <strain evidence="4">Huo1</strain>
        <tissue evidence="4">Leaf</tissue>
    </source>
</reference>
<dbReference type="Gene3D" id="1.25.70.10">
    <property type="entry name" value="Transcription termination factor 3, mitochondrial"/>
    <property type="match status" value="2"/>
</dbReference>
<gene>
    <name evidence="4" type="ORF">SASPL_134648</name>
</gene>
<name>A0A8X8WX89_SALSN</name>
<dbReference type="FunFam" id="1.25.70.10:FF:000001">
    <property type="entry name" value="Mitochondrial transcription termination factor-like"/>
    <property type="match status" value="1"/>
</dbReference>
<dbReference type="EMBL" id="PNBA02000013">
    <property type="protein sequence ID" value="KAG6402454.1"/>
    <property type="molecule type" value="Genomic_DNA"/>
</dbReference>
<comment type="similarity">
    <text evidence="1">Belongs to the mTERF family.</text>
</comment>
<dbReference type="GO" id="GO:0003676">
    <property type="term" value="F:nucleic acid binding"/>
    <property type="evidence" value="ECO:0007669"/>
    <property type="project" value="InterPro"/>
</dbReference>
<dbReference type="PANTHER" id="PTHR13068">
    <property type="entry name" value="CGI-12 PROTEIN-RELATED"/>
    <property type="match status" value="1"/>
</dbReference>
<evidence type="ECO:0000313" key="5">
    <source>
        <dbReference type="Proteomes" id="UP000298416"/>
    </source>
</evidence>
<dbReference type="Proteomes" id="UP000298416">
    <property type="component" value="Unassembled WGS sequence"/>
</dbReference>
<keyword evidence="3" id="KW-0809">Transit peptide</keyword>
<organism evidence="4">
    <name type="scientific">Salvia splendens</name>
    <name type="common">Scarlet sage</name>
    <dbReference type="NCBI Taxonomy" id="180675"/>
    <lineage>
        <taxon>Eukaryota</taxon>
        <taxon>Viridiplantae</taxon>
        <taxon>Streptophyta</taxon>
        <taxon>Embryophyta</taxon>
        <taxon>Tracheophyta</taxon>
        <taxon>Spermatophyta</taxon>
        <taxon>Magnoliopsida</taxon>
        <taxon>eudicotyledons</taxon>
        <taxon>Gunneridae</taxon>
        <taxon>Pentapetalae</taxon>
        <taxon>asterids</taxon>
        <taxon>lamiids</taxon>
        <taxon>Lamiales</taxon>
        <taxon>Lamiaceae</taxon>
        <taxon>Nepetoideae</taxon>
        <taxon>Mentheae</taxon>
        <taxon>Salviinae</taxon>
        <taxon>Salvia</taxon>
        <taxon>Salvia subgen. Calosphace</taxon>
        <taxon>core Calosphace</taxon>
    </lineage>
</organism>
<dbReference type="PANTHER" id="PTHR13068:SF130">
    <property type="entry name" value="TRANSCRIPTION TERMINATION FACTOR MTERF6, CHLOROPLASTIC_MITOCHONDRIAL-LIKE"/>
    <property type="match status" value="1"/>
</dbReference>